<evidence type="ECO:0000256" key="1">
    <source>
        <dbReference type="ARBA" id="ARBA00022676"/>
    </source>
</evidence>
<evidence type="ECO:0000313" key="4">
    <source>
        <dbReference type="EMBL" id="SUZ80801.1"/>
    </source>
</evidence>
<evidence type="ECO:0000256" key="2">
    <source>
        <dbReference type="ARBA" id="ARBA00022679"/>
    </source>
</evidence>
<reference evidence="4" key="1">
    <citation type="submission" date="2018-05" db="EMBL/GenBank/DDBJ databases">
        <authorList>
            <person name="Lanie J.A."/>
            <person name="Ng W.-L."/>
            <person name="Kazmierczak K.M."/>
            <person name="Andrzejewski T.M."/>
            <person name="Davidsen T.M."/>
            <person name="Wayne K.J."/>
            <person name="Tettelin H."/>
            <person name="Glass J.I."/>
            <person name="Rusch D."/>
            <person name="Podicherti R."/>
            <person name="Tsui H.-C.T."/>
            <person name="Winkler M.E."/>
        </authorList>
    </citation>
    <scope>NUCLEOTIDE SEQUENCE</scope>
</reference>
<feature type="non-terminal residue" evidence="4">
    <location>
        <position position="1"/>
    </location>
</feature>
<dbReference type="AlphaFoldDB" id="A0A381QN60"/>
<dbReference type="InterPro" id="IPR000836">
    <property type="entry name" value="PRTase_dom"/>
</dbReference>
<dbReference type="PANTHER" id="PTHR43363:SF1">
    <property type="entry name" value="HYPOXANTHINE-GUANINE PHOSPHORIBOSYLTRANSFERASE"/>
    <property type="match status" value="1"/>
</dbReference>
<dbReference type="SUPFAM" id="SSF53271">
    <property type="entry name" value="PRTase-like"/>
    <property type="match status" value="1"/>
</dbReference>
<dbReference type="EMBL" id="UINC01001441">
    <property type="protein sequence ID" value="SUZ80801.1"/>
    <property type="molecule type" value="Genomic_DNA"/>
</dbReference>
<dbReference type="InterPro" id="IPR029057">
    <property type="entry name" value="PRTase-like"/>
</dbReference>
<dbReference type="Pfam" id="PF00156">
    <property type="entry name" value="Pribosyltran"/>
    <property type="match status" value="1"/>
</dbReference>
<keyword evidence="1" id="KW-0328">Glycosyltransferase</keyword>
<dbReference type="CDD" id="cd06223">
    <property type="entry name" value="PRTases_typeI"/>
    <property type="match status" value="1"/>
</dbReference>
<protein>
    <recommendedName>
        <fullName evidence="3">Phosphoribosyltransferase domain-containing protein</fullName>
    </recommendedName>
</protein>
<sequence length="167" mass="18667">VAEREEMDWTLYGTAVRDLARMVADDDYRPDMILCIARGGLFVAGSLGYALAVKNLYVMNVEYYTGVEARLDLPVILPPYVDWVDLGDKRILIVDDVADTGHTLALVRDTSLAQVAEVRSAVLYQKPQSTVDCEYVWRHTDRWINFPWSTEPPVVDLSSAGTAVLDA</sequence>
<feature type="domain" description="Phosphoribosyltransferase" evidence="3">
    <location>
        <begin position="14"/>
        <end position="151"/>
    </location>
</feature>
<dbReference type="Gene3D" id="3.40.50.2020">
    <property type="match status" value="1"/>
</dbReference>
<proteinExistence type="predicted"/>
<dbReference type="GO" id="GO:0016757">
    <property type="term" value="F:glycosyltransferase activity"/>
    <property type="evidence" value="ECO:0007669"/>
    <property type="project" value="UniProtKB-KW"/>
</dbReference>
<evidence type="ECO:0000259" key="3">
    <source>
        <dbReference type="Pfam" id="PF00156"/>
    </source>
</evidence>
<accession>A0A381QN60</accession>
<organism evidence="4">
    <name type="scientific">marine metagenome</name>
    <dbReference type="NCBI Taxonomy" id="408172"/>
    <lineage>
        <taxon>unclassified sequences</taxon>
        <taxon>metagenomes</taxon>
        <taxon>ecological metagenomes</taxon>
    </lineage>
</organism>
<gene>
    <name evidence="4" type="ORF">METZ01_LOCUS33655</name>
</gene>
<keyword evidence="2" id="KW-0808">Transferase</keyword>
<dbReference type="PANTHER" id="PTHR43363">
    <property type="entry name" value="HYPOXANTHINE PHOSPHORIBOSYLTRANSFERASE"/>
    <property type="match status" value="1"/>
</dbReference>
<name>A0A381QN60_9ZZZZ</name>